<dbReference type="CDD" id="cd04496">
    <property type="entry name" value="SSB_OBF"/>
    <property type="match status" value="1"/>
</dbReference>
<dbReference type="InterPro" id="IPR012340">
    <property type="entry name" value="NA-bd_OB-fold"/>
</dbReference>
<dbReference type="AlphaFoldDB" id="A0A087VUZ9"/>
<feature type="region of interest" description="Disordered" evidence="4">
    <location>
        <begin position="121"/>
        <end position="184"/>
    </location>
</feature>
<comment type="subunit">
    <text evidence="2">Homotetramer.</text>
</comment>
<dbReference type="InterPro" id="IPR000424">
    <property type="entry name" value="Primosome_PriB/ssb"/>
</dbReference>
<name>A0A087VUZ9_9BIFI</name>
<feature type="compositionally biased region" description="Low complexity" evidence="4">
    <location>
        <begin position="148"/>
        <end position="160"/>
    </location>
</feature>
<dbReference type="NCBIfam" id="NF005851">
    <property type="entry name" value="PRK07772.1"/>
    <property type="match status" value="1"/>
</dbReference>
<evidence type="ECO:0000256" key="2">
    <source>
        <dbReference type="HAMAP-Rule" id="MF_00984"/>
    </source>
</evidence>
<dbReference type="Proteomes" id="UP000028569">
    <property type="component" value="Chromosome"/>
</dbReference>
<proteinExistence type="inferred from homology"/>
<gene>
    <name evidence="5" type="ORF">BINDI_0917</name>
</gene>
<evidence type="ECO:0000256" key="4">
    <source>
        <dbReference type="SAM" id="MobiDB-lite"/>
    </source>
</evidence>
<keyword evidence="6" id="KW-1185">Reference proteome</keyword>
<reference evidence="5 6" key="1">
    <citation type="journal article" date="2014" name="Appl. Environ. Microbiol.">
        <title>Genomic encyclopedia of type strains of the genus Bifidobacterium.</title>
        <authorList>
            <person name="Milani C."/>
            <person name="Lugli G.A."/>
            <person name="Duranti S."/>
            <person name="Turroni F."/>
            <person name="Bottacini F."/>
            <person name="Mangifesta M."/>
            <person name="Sanchez B."/>
            <person name="Viappiani A."/>
            <person name="Mancabelli L."/>
            <person name="Taminiau B."/>
            <person name="Delcenserie V."/>
            <person name="Barrangou R."/>
            <person name="Margolles A."/>
            <person name="van Sinderen D."/>
            <person name="Ventura M."/>
        </authorList>
    </citation>
    <scope>NUCLEOTIDE SEQUENCE [LARGE SCALE GENOMIC DNA]</scope>
    <source>
        <strain evidence="5 6">LMG 11587</strain>
    </source>
</reference>
<evidence type="ECO:0000313" key="6">
    <source>
        <dbReference type="Proteomes" id="UP000028569"/>
    </source>
</evidence>
<dbReference type="Pfam" id="PF00436">
    <property type="entry name" value="SSB"/>
    <property type="match status" value="1"/>
</dbReference>
<sequence>MAGEAIITIIGNLTAAPKIRSTSNGGRVANVTIASTPRQFNRTSGQWEDGDALFMRCSAWDTQHQPLASNMQASLTKGMRVIAQGRLVQRSYQDRNGNNRMFVELCLDEIGPALTRSTAQVTRNNNSGGNSGGGAGFGEQFAWGGGASPIPASSASCAPGPAGGQTGAPEQDPWVGGGNDEPEF</sequence>
<dbReference type="KEGG" id="bii:BINDI_0917"/>
<accession>A0A087VUZ9</accession>
<dbReference type="HOGENOM" id="CLU_078758_1_0_11"/>
<dbReference type="InterPro" id="IPR011344">
    <property type="entry name" value="ssDNA-bd"/>
</dbReference>
<dbReference type="SUPFAM" id="SSF50249">
    <property type="entry name" value="Nucleic acid-binding proteins"/>
    <property type="match status" value="1"/>
</dbReference>
<organism evidence="5 6">
    <name type="scientific">Bifidobacterium [indicum] DSM 20214 = LMG 11587</name>
    <dbReference type="NCBI Taxonomy" id="1341694"/>
    <lineage>
        <taxon>Bacteria</taxon>
        <taxon>Bacillati</taxon>
        <taxon>Actinomycetota</taxon>
        <taxon>Actinomycetes</taxon>
        <taxon>Bifidobacteriales</taxon>
        <taxon>Bifidobacteriaceae</taxon>
        <taxon>Bifidobacterium</taxon>
    </lineage>
</organism>
<evidence type="ECO:0000256" key="1">
    <source>
        <dbReference type="ARBA" id="ARBA00023125"/>
    </source>
</evidence>
<dbReference type="HAMAP" id="MF_00984">
    <property type="entry name" value="SSB"/>
    <property type="match status" value="1"/>
</dbReference>
<dbReference type="RefSeq" id="WP_033490434.1">
    <property type="nucleotide sequence ID" value="NZ_CP006018.1"/>
</dbReference>
<dbReference type="Gene3D" id="2.40.50.140">
    <property type="entry name" value="Nucleic acid-binding proteins"/>
    <property type="match status" value="1"/>
</dbReference>
<dbReference type="GO" id="GO:0003697">
    <property type="term" value="F:single-stranded DNA binding"/>
    <property type="evidence" value="ECO:0007669"/>
    <property type="project" value="UniProtKB-UniRule"/>
</dbReference>
<evidence type="ECO:0000313" key="5">
    <source>
        <dbReference type="EMBL" id="AIC92182.1"/>
    </source>
</evidence>
<dbReference type="NCBIfam" id="TIGR00621">
    <property type="entry name" value="ssb"/>
    <property type="match status" value="1"/>
</dbReference>
<protein>
    <recommendedName>
        <fullName evidence="2 3">Single-stranded DNA-binding protein</fullName>
        <shortName evidence="2">SSB</shortName>
    </recommendedName>
</protein>
<evidence type="ECO:0000256" key="3">
    <source>
        <dbReference type="RuleBase" id="RU000524"/>
    </source>
</evidence>
<keyword evidence="1 2" id="KW-0238">DNA-binding</keyword>
<feature type="compositionally biased region" description="Gly residues" evidence="4">
    <location>
        <begin position="129"/>
        <end position="147"/>
    </location>
</feature>
<comment type="caution">
    <text evidence="2">Lacks conserved residue(s) required for the propagation of feature annotation.</text>
</comment>
<dbReference type="EMBL" id="CP006018">
    <property type="protein sequence ID" value="AIC92182.1"/>
    <property type="molecule type" value="Genomic_DNA"/>
</dbReference>
<dbReference type="PROSITE" id="PS50935">
    <property type="entry name" value="SSB"/>
    <property type="match status" value="1"/>
</dbReference>
<feature type="compositionally biased region" description="Gly residues" evidence="4">
    <location>
        <begin position="175"/>
        <end position="184"/>
    </location>
</feature>
<dbReference type="GO" id="GO:0006260">
    <property type="term" value="P:DNA replication"/>
    <property type="evidence" value="ECO:0007669"/>
    <property type="project" value="InterPro"/>
</dbReference>
<dbReference type="OrthoDB" id="9809878at2"/>